<dbReference type="Pfam" id="PF00856">
    <property type="entry name" value="SET"/>
    <property type="match status" value="1"/>
</dbReference>
<sequence>MTVTKPPNLNLNATLKENTTTEVTKKPKSPSFLVTKISIFLGLTLTHHQKIRTSNMREDEQQQLQTAEELMQQLRSKATELLLREEWKESVQVYTQFIGLCQSQITETKQEASQLSKLKKSLCLALSNRAEARSRLRDFDDALRDCEQALKIESSHFKALLCKGKILLSLNRYSMALDCFKETLVDAQASGSLETVNGFLEKSKKLEYQSRTGALDLSDWILNGLRGKCPELAEYIGAVQISKSEISGRGLFATKNVEAGTLFLVTKAIATERGILSGENSNENEQLVMWKNFIDKVMESISKRQRTRHLISILSSGDNEDEVEVPDVSAFRPEAEERRSSNEKLDMGKILSILDVNSLVEDAISAKVLGKNKGLYGVGLWALASFINHSCSPNARRVHVGDYIIVHASRDVKAGKEITFAYFDMLLPLEKRKEMSKTWGFHCKCKRCKFEEGMSSKQELSEIEIGLERGIDAGNAVFRLEENMKRWIVRGKEKGYLRASIWSAYAETYGSERLMKRWGKRIPAAEAVVDSVVEAVGSDERMLKVLIEGLKGSSCGMPEMERPIKLGKGLYGKLVKKQALKSLLEI</sequence>
<dbReference type="SUPFAM" id="SSF48452">
    <property type="entry name" value="TPR-like"/>
    <property type="match status" value="1"/>
</dbReference>
<dbReference type="STRING" id="85681.V4VHB0"/>
<dbReference type="PANTHER" id="PTHR47643">
    <property type="entry name" value="TPR DOMAIN PROTEIN (AFU_ORTHOLOGUE AFUA_5G12710)"/>
    <property type="match status" value="1"/>
</dbReference>
<dbReference type="PROSITE" id="PS50280">
    <property type="entry name" value="SET"/>
    <property type="match status" value="1"/>
</dbReference>
<feature type="coiled-coil region" evidence="1">
    <location>
        <begin position="57"/>
        <end position="84"/>
    </location>
</feature>
<keyword evidence="4" id="KW-1185">Reference proteome</keyword>
<evidence type="ECO:0000256" key="1">
    <source>
        <dbReference type="SAM" id="Coils"/>
    </source>
</evidence>
<evidence type="ECO:0000313" key="4">
    <source>
        <dbReference type="Proteomes" id="UP000030687"/>
    </source>
</evidence>
<dbReference type="InterPro" id="IPR011990">
    <property type="entry name" value="TPR-like_helical_dom_sf"/>
</dbReference>
<reference evidence="3 4" key="1">
    <citation type="submission" date="2013-10" db="EMBL/GenBank/DDBJ databases">
        <authorList>
            <consortium name="International Citrus Genome Consortium"/>
            <person name="Jenkins J."/>
            <person name="Schmutz J."/>
            <person name="Prochnik S."/>
            <person name="Rokhsar D."/>
            <person name="Gmitter F."/>
            <person name="Ollitrault P."/>
            <person name="Machado M."/>
            <person name="Talon M."/>
            <person name="Wincker P."/>
            <person name="Jaillon O."/>
            <person name="Morgante M."/>
        </authorList>
    </citation>
    <scope>NUCLEOTIDE SEQUENCE</scope>
    <source>
        <strain evidence="4">cv. Clemenules</strain>
    </source>
</reference>
<dbReference type="InterPro" id="IPR046341">
    <property type="entry name" value="SET_dom_sf"/>
</dbReference>
<dbReference type="eggNOG" id="KOG2084">
    <property type="taxonomic scope" value="Eukaryota"/>
</dbReference>
<dbReference type="EMBL" id="KI536726">
    <property type="protein sequence ID" value="ESR51969.1"/>
    <property type="molecule type" value="Genomic_DNA"/>
</dbReference>
<dbReference type="SUPFAM" id="SSF82199">
    <property type="entry name" value="SET domain"/>
    <property type="match status" value="1"/>
</dbReference>
<feature type="domain" description="SET" evidence="2">
    <location>
        <begin position="237"/>
        <end position="423"/>
    </location>
</feature>
<dbReference type="PANTHER" id="PTHR47643:SF2">
    <property type="entry name" value="TPR DOMAIN PROTEIN (AFU_ORTHOLOGUE AFUA_5G12710)"/>
    <property type="match status" value="1"/>
</dbReference>
<accession>V4VHB0</accession>
<dbReference type="SMART" id="SM00028">
    <property type="entry name" value="TPR"/>
    <property type="match status" value="2"/>
</dbReference>
<proteinExistence type="predicted"/>
<keyword evidence="1" id="KW-0175">Coiled coil</keyword>
<dbReference type="SMART" id="SM00317">
    <property type="entry name" value="SET"/>
    <property type="match status" value="1"/>
</dbReference>
<dbReference type="InterPro" id="IPR001214">
    <property type="entry name" value="SET_dom"/>
</dbReference>
<dbReference type="Proteomes" id="UP000030687">
    <property type="component" value="Unassembled WGS sequence"/>
</dbReference>
<dbReference type="Gene3D" id="2.170.270.10">
    <property type="entry name" value="SET domain"/>
    <property type="match status" value="1"/>
</dbReference>
<gene>
    <name evidence="3" type="ORF">CICLE_v10031048mg</name>
</gene>
<evidence type="ECO:0000313" key="3">
    <source>
        <dbReference type="EMBL" id="ESR51969.1"/>
    </source>
</evidence>
<organism evidence="3 4">
    <name type="scientific">Citrus clementina</name>
    <name type="common">Clementine</name>
    <name type="synonym">Citrus deliciosa x Citrus sinensis</name>
    <dbReference type="NCBI Taxonomy" id="85681"/>
    <lineage>
        <taxon>Eukaryota</taxon>
        <taxon>Viridiplantae</taxon>
        <taxon>Streptophyta</taxon>
        <taxon>Embryophyta</taxon>
        <taxon>Tracheophyta</taxon>
        <taxon>Spermatophyta</taxon>
        <taxon>Magnoliopsida</taxon>
        <taxon>eudicotyledons</taxon>
        <taxon>Gunneridae</taxon>
        <taxon>Pentapetalae</taxon>
        <taxon>rosids</taxon>
        <taxon>malvids</taxon>
        <taxon>Sapindales</taxon>
        <taxon>Rutaceae</taxon>
        <taxon>Aurantioideae</taxon>
        <taxon>Citrus</taxon>
    </lineage>
</organism>
<dbReference type="OrthoDB" id="1028014at2759"/>
<dbReference type="InterPro" id="IPR053209">
    <property type="entry name" value="Gramillin-biosynth_MTr"/>
</dbReference>
<dbReference type="KEGG" id="cic:CICLE_v10031048mg"/>
<dbReference type="Gramene" id="ESR51969">
    <property type="protein sequence ID" value="ESR51969"/>
    <property type="gene ID" value="CICLE_v10031048mg"/>
</dbReference>
<dbReference type="AlphaFoldDB" id="V4VHB0"/>
<dbReference type="OMA" id="FAYFDPL"/>
<dbReference type="CDD" id="cd20071">
    <property type="entry name" value="SET_SMYD"/>
    <property type="match status" value="1"/>
</dbReference>
<dbReference type="InterPro" id="IPR019734">
    <property type="entry name" value="TPR_rpt"/>
</dbReference>
<name>V4VHB0_CITCL</name>
<evidence type="ECO:0000259" key="2">
    <source>
        <dbReference type="PROSITE" id="PS50280"/>
    </source>
</evidence>
<protein>
    <recommendedName>
        <fullName evidence="2">SET domain-containing protein</fullName>
    </recommendedName>
</protein>
<dbReference type="Gene3D" id="1.25.40.10">
    <property type="entry name" value="Tetratricopeptide repeat domain"/>
    <property type="match status" value="1"/>
</dbReference>
<dbReference type="InParanoid" id="V4VHB0"/>